<evidence type="ECO:0000256" key="1">
    <source>
        <dbReference type="SAM" id="SignalP"/>
    </source>
</evidence>
<evidence type="ECO:0000313" key="2">
    <source>
        <dbReference type="EMBL" id="MXU97067.1"/>
    </source>
</evidence>
<organism evidence="2">
    <name type="scientific">Ixodes ricinus</name>
    <name type="common">Common tick</name>
    <name type="synonym">Acarus ricinus</name>
    <dbReference type="NCBI Taxonomy" id="34613"/>
    <lineage>
        <taxon>Eukaryota</taxon>
        <taxon>Metazoa</taxon>
        <taxon>Ecdysozoa</taxon>
        <taxon>Arthropoda</taxon>
        <taxon>Chelicerata</taxon>
        <taxon>Arachnida</taxon>
        <taxon>Acari</taxon>
        <taxon>Parasitiformes</taxon>
        <taxon>Ixodida</taxon>
        <taxon>Ixodoidea</taxon>
        <taxon>Ixodidae</taxon>
        <taxon>Ixodinae</taxon>
        <taxon>Ixodes</taxon>
    </lineage>
</organism>
<reference evidence="2" key="1">
    <citation type="submission" date="2019-12" db="EMBL/GenBank/DDBJ databases">
        <title>An insight into the sialome of adult female Ixodes ricinus ticks feeding for 6 days.</title>
        <authorList>
            <person name="Perner J."/>
            <person name="Ribeiro J.M.C."/>
        </authorList>
    </citation>
    <scope>NUCLEOTIDE SEQUENCE</scope>
    <source>
        <strain evidence="2">Semi-engorged</strain>
        <tissue evidence="2">Salivary glands</tissue>
    </source>
</reference>
<dbReference type="EMBL" id="GIFC01014984">
    <property type="protein sequence ID" value="MXU97067.1"/>
    <property type="molecule type" value="Transcribed_RNA"/>
</dbReference>
<feature type="chain" id="PRO_5025495594" evidence="1">
    <location>
        <begin position="27"/>
        <end position="243"/>
    </location>
</feature>
<accession>A0A6B0V4J9</accession>
<sequence>MFQSYILNIPIYVLLLLQCHINGAKGYGGVESYQNFMEEFVKVVHQEVHKSLNTSMYHVHLPAYLVTVSGKSINLGADHLARIFGLSFKFGSDGSCIKRKMTGKNTLHCPVKFEDLLIQLPLLDFEETVYVVHVTIKGTLVFLEGTNRMHFQRLILLYEHYEIMDSDGKPVNPPPAAYCLKAKSPLGLKGILQNILQNIIENGVFKNGVKSSLEKIQKPKDISDAKTNKKIVRQIKKIRKKKF</sequence>
<feature type="signal peptide" evidence="1">
    <location>
        <begin position="1"/>
        <end position="26"/>
    </location>
</feature>
<name>A0A6B0V4J9_IXORI</name>
<proteinExistence type="predicted"/>
<dbReference type="AlphaFoldDB" id="A0A6B0V4J9"/>
<protein>
    <submittedName>
        <fullName evidence="2">Putative secreted protein</fullName>
    </submittedName>
</protein>
<keyword evidence="1" id="KW-0732">Signal</keyword>